<reference evidence="1 2" key="1">
    <citation type="submission" date="2017-06" db="EMBL/GenBank/DDBJ databases">
        <title>Global population genomics of the pathogenic fungus Cryptococcus neoformans var. grubii.</title>
        <authorList>
            <person name="Cuomo C."/>
            <person name="Litvintseva A."/>
            <person name="Chen Y."/>
            <person name="Young S."/>
            <person name="Zeng Q."/>
            <person name="Chapman S."/>
            <person name="Gujja S."/>
            <person name="Saif S."/>
            <person name="Birren B."/>
        </authorList>
    </citation>
    <scope>NUCLEOTIDE SEQUENCE [LARGE SCALE GENOMIC DNA]</scope>
    <source>
        <strain evidence="1 2">Tu259-1</strain>
    </source>
</reference>
<evidence type="ECO:0000313" key="1">
    <source>
        <dbReference type="EMBL" id="OXG11534.1"/>
    </source>
</evidence>
<accession>A0A854Q5I9</accession>
<proteinExistence type="predicted"/>
<evidence type="ECO:0000313" key="2">
    <source>
        <dbReference type="Proteomes" id="UP000199727"/>
    </source>
</evidence>
<name>A0A854Q5I9_CRYNE</name>
<sequence length="369" mass="40726">MDTAATSSGSSTVPRNPFARILTSHSRHKQTRSELSSLQSQNSALSAQLSQIVPIAEDLRSQVTALTDHSNALSLEGVRMKSENDSLRQRLEAAMFLATGFSIRTEELSEALHQSVANHRVGMWETDTATTKALSTAKEREAARKDIMSSLSKRNEIKSFVTDILRSQVDAITGDFDFTKDDLVKAMDLEPWIDIGPFGWEMRLGIPGNGGYITKNLKSPKFEDVNNRYSFKTAESAVIDETVDFLAKQGAKALKTLPSIYIYSIPVLEKIRGCDWDRISSAASMKLRDPIKNRLISNAESRLTKKAMGQGTLSGLSMVTIPWIDEMSGKLNVEMGFESRDGYFESTGKPSTINLGSTLLLGLDSWKSE</sequence>
<gene>
    <name evidence="1" type="ORF">C361_06641</name>
</gene>
<organism evidence="1 2">
    <name type="scientific">Cryptococcus neoformans Tu259-1</name>
    <dbReference type="NCBI Taxonomy" id="1230072"/>
    <lineage>
        <taxon>Eukaryota</taxon>
        <taxon>Fungi</taxon>
        <taxon>Dikarya</taxon>
        <taxon>Basidiomycota</taxon>
        <taxon>Agaricomycotina</taxon>
        <taxon>Tremellomycetes</taxon>
        <taxon>Tremellales</taxon>
        <taxon>Cryptococcaceae</taxon>
        <taxon>Cryptococcus</taxon>
        <taxon>Cryptococcus neoformans species complex</taxon>
    </lineage>
</organism>
<dbReference type="OrthoDB" id="2575858at2759"/>
<dbReference type="EMBL" id="AMKT01000098">
    <property type="protein sequence ID" value="OXG11534.1"/>
    <property type="molecule type" value="Genomic_DNA"/>
</dbReference>
<dbReference type="AlphaFoldDB" id="A0A854Q5I9"/>
<dbReference type="Proteomes" id="UP000199727">
    <property type="component" value="Unassembled WGS sequence"/>
</dbReference>
<protein>
    <submittedName>
        <fullName evidence="1">Uncharacterized protein</fullName>
    </submittedName>
</protein>
<comment type="caution">
    <text evidence="1">The sequence shown here is derived from an EMBL/GenBank/DDBJ whole genome shotgun (WGS) entry which is preliminary data.</text>
</comment>